<evidence type="ECO:0000313" key="1">
    <source>
        <dbReference type="EMBL" id="SHF76937.1"/>
    </source>
</evidence>
<dbReference type="STRING" id="1073325.SAMN05444483_102320"/>
<protein>
    <submittedName>
        <fullName evidence="1">Uncharacterized protein</fullName>
    </submittedName>
</protein>
<organism evidence="1 2">
    <name type="scientific">Salegentibacter echinorum</name>
    <dbReference type="NCBI Taxonomy" id="1073325"/>
    <lineage>
        <taxon>Bacteria</taxon>
        <taxon>Pseudomonadati</taxon>
        <taxon>Bacteroidota</taxon>
        <taxon>Flavobacteriia</taxon>
        <taxon>Flavobacteriales</taxon>
        <taxon>Flavobacteriaceae</taxon>
        <taxon>Salegentibacter</taxon>
    </lineage>
</organism>
<dbReference type="RefSeq" id="WP_072877457.1">
    <property type="nucleotide sequence ID" value="NZ_FQVT01000002.1"/>
</dbReference>
<dbReference type="EMBL" id="FQVT01000002">
    <property type="protein sequence ID" value="SHF76937.1"/>
    <property type="molecule type" value="Genomic_DNA"/>
</dbReference>
<sequence length="297" mass="35238">MESKNLANSIAFQLFKVRENKIKVHEIIGVKQFTDDDSWIVEENKLNESLEAMRLIFQKDLLELKRKSLEDDYYFFDCSFQVYTNTYQHRFREFQDQNYDAEQEDFLKYEIEKHFRPFQNRFFWHKEEKMDYSEYAEDINCFNITLRKKQHYLVNLLKDKGWSTKVEILKPSETELINNSLDPVTITFSPLELENFSAKTLSNDSILSDKIKWNGGPAQLGFIFRNLVEEGYIDSPVTKEGEVNCSAFARQLIEHFNLKTTPASLAKYLNLQNSKFEEASRNFLSEDFNLPDIRRVS</sequence>
<dbReference type="AlphaFoldDB" id="A0A1M5ECL6"/>
<accession>A0A1M5ECL6</accession>
<gene>
    <name evidence="1" type="ORF">SAMN05444483_102320</name>
</gene>
<evidence type="ECO:0000313" key="2">
    <source>
        <dbReference type="Proteomes" id="UP000183945"/>
    </source>
</evidence>
<proteinExistence type="predicted"/>
<dbReference type="Proteomes" id="UP000183945">
    <property type="component" value="Unassembled WGS sequence"/>
</dbReference>
<name>A0A1M5ECL6_SALEC</name>
<dbReference type="OrthoDB" id="1330403at2"/>
<keyword evidence="2" id="KW-1185">Reference proteome</keyword>
<reference evidence="2" key="1">
    <citation type="submission" date="2016-11" db="EMBL/GenBank/DDBJ databases">
        <authorList>
            <person name="Varghese N."/>
            <person name="Submissions S."/>
        </authorList>
    </citation>
    <scope>NUCLEOTIDE SEQUENCE [LARGE SCALE GENOMIC DNA]</scope>
    <source>
        <strain evidence="2">DSM 24579</strain>
    </source>
</reference>